<feature type="region of interest" description="Disordered" evidence="1">
    <location>
        <begin position="71"/>
        <end position="100"/>
    </location>
</feature>
<dbReference type="Proteomes" id="UP000663829">
    <property type="component" value="Unassembled WGS sequence"/>
</dbReference>
<reference evidence="2" key="1">
    <citation type="submission" date="2021-02" db="EMBL/GenBank/DDBJ databases">
        <authorList>
            <person name="Nowell W R."/>
        </authorList>
    </citation>
    <scope>NUCLEOTIDE SEQUENCE</scope>
</reference>
<evidence type="ECO:0000256" key="1">
    <source>
        <dbReference type="SAM" id="MobiDB-lite"/>
    </source>
</evidence>
<feature type="compositionally biased region" description="Polar residues" evidence="1">
    <location>
        <begin position="71"/>
        <end position="81"/>
    </location>
</feature>
<dbReference type="EMBL" id="CAJNOQ010021815">
    <property type="protein sequence ID" value="CAF1492244.1"/>
    <property type="molecule type" value="Genomic_DNA"/>
</dbReference>
<proteinExistence type="predicted"/>
<sequence>MLISSMRKCQDADGSLRPYEDNQKSTSHSLMQPLMGAPTTSSVIPINYFDDRRVENKSESLRITVLNNKNSTELSQQSSPAGTDVIDEDLEEEYFDDDEE</sequence>
<keyword evidence="4" id="KW-1185">Reference proteome</keyword>
<accession>A0A815SJJ4</accession>
<name>A0A815SJJ4_9BILA</name>
<organism evidence="2 4">
    <name type="scientific">Didymodactylos carnosus</name>
    <dbReference type="NCBI Taxonomy" id="1234261"/>
    <lineage>
        <taxon>Eukaryota</taxon>
        <taxon>Metazoa</taxon>
        <taxon>Spiralia</taxon>
        <taxon>Gnathifera</taxon>
        <taxon>Rotifera</taxon>
        <taxon>Eurotatoria</taxon>
        <taxon>Bdelloidea</taxon>
        <taxon>Philodinida</taxon>
        <taxon>Philodinidae</taxon>
        <taxon>Didymodactylos</taxon>
    </lineage>
</organism>
<dbReference type="Proteomes" id="UP000681722">
    <property type="component" value="Unassembled WGS sequence"/>
</dbReference>
<dbReference type="AlphaFoldDB" id="A0A815SJJ4"/>
<gene>
    <name evidence="2" type="ORF">GPM918_LOCUS36309</name>
    <name evidence="3" type="ORF">SRO942_LOCUS37040</name>
</gene>
<evidence type="ECO:0000313" key="4">
    <source>
        <dbReference type="Proteomes" id="UP000663829"/>
    </source>
</evidence>
<protein>
    <submittedName>
        <fullName evidence="2">Uncharacterized protein</fullName>
    </submittedName>
</protein>
<dbReference type="EMBL" id="CAJOBC010087310">
    <property type="protein sequence ID" value="CAF4355163.1"/>
    <property type="molecule type" value="Genomic_DNA"/>
</dbReference>
<comment type="caution">
    <text evidence="2">The sequence shown here is derived from an EMBL/GenBank/DDBJ whole genome shotgun (WGS) entry which is preliminary data.</text>
</comment>
<evidence type="ECO:0000313" key="2">
    <source>
        <dbReference type="EMBL" id="CAF1492244.1"/>
    </source>
</evidence>
<feature type="compositionally biased region" description="Acidic residues" evidence="1">
    <location>
        <begin position="85"/>
        <end position="100"/>
    </location>
</feature>
<feature type="region of interest" description="Disordered" evidence="1">
    <location>
        <begin position="1"/>
        <end position="39"/>
    </location>
</feature>
<evidence type="ECO:0000313" key="3">
    <source>
        <dbReference type="EMBL" id="CAF4355163.1"/>
    </source>
</evidence>